<dbReference type="EMBL" id="CP032680">
    <property type="protein sequence ID" value="AZZ67548.1"/>
    <property type="molecule type" value="Genomic_DNA"/>
</dbReference>
<dbReference type="AlphaFoldDB" id="A0A9W3Z173"/>
<sequence>MEEIDLGLPSKFIDASVDEDFDKALKIAKLIAKQHHITLTNELKILSDSAAMALSIDEMTAVFSMIEDIRKYEAS</sequence>
<dbReference type="RefSeq" id="WP_127835751.1">
    <property type="nucleotide sequence ID" value="NZ_CP032680.1"/>
</dbReference>
<accession>A0A9W3Z173</accession>
<name>A0A9W3Z173_LACJH</name>
<evidence type="ECO:0000313" key="2">
    <source>
        <dbReference type="Proteomes" id="UP000283758"/>
    </source>
</evidence>
<evidence type="ECO:0000313" key="1">
    <source>
        <dbReference type="EMBL" id="AZZ67548.1"/>
    </source>
</evidence>
<proteinExistence type="predicted"/>
<organism evidence="1 2">
    <name type="scientific">Lactobacillus johnsonii</name>
    <dbReference type="NCBI Taxonomy" id="33959"/>
    <lineage>
        <taxon>Bacteria</taxon>
        <taxon>Bacillati</taxon>
        <taxon>Bacillota</taxon>
        <taxon>Bacilli</taxon>
        <taxon>Lactobacillales</taxon>
        <taxon>Lactobacillaceae</taxon>
        <taxon>Lactobacillus</taxon>
    </lineage>
</organism>
<gene>
    <name evidence="1" type="ORF">D7321_05335</name>
</gene>
<dbReference type="Proteomes" id="UP000283758">
    <property type="component" value="Chromosome"/>
</dbReference>
<reference evidence="1 2" key="1">
    <citation type="submission" date="2018-10" db="EMBL/GenBank/DDBJ databases">
        <title>Complete genome sequencing of Lactobacillus johnsonii ZLJ010.</title>
        <authorList>
            <person name="Zhang W."/>
            <person name="Ji H."/>
            <person name="Wang J."/>
            <person name="Zhang D."/>
            <person name="Liu H."/>
            <person name="Wang S."/>
            <person name="Wang Y."/>
        </authorList>
    </citation>
    <scope>NUCLEOTIDE SEQUENCE [LARGE SCALE GENOMIC DNA]</scope>
    <source>
        <strain evidence="1 2">ZLJ010</strain>
    </source>
</reference>
<protein>
    <submittedName>
        <fullName evidence="1">Uncharacterized protein</fullName>
    </submittedName>
</protein>